<gene>
    <name evidence="1" type="ORF">HU200_024728</name>
</gene>
<evidence type="ECO:0000313" key="1">
    <source>
        <dbReference type="EMBL" id="KAF8719961.1"/>
    </source>
</evidence>
<organism evidence="1 2">
    <name type="scientific">Digitaria exilis</name>
    <dbReference type="NCBI Taxonomy" id="1010633"/>
    <lineage>
        <taxon>Eukaryota</taxon>
        <taxon>Viridiplantae</taxon>
        <taxon>Streptophyta</taxon>
        <taxon>Embryophyta</taxon>
        <taxon>Tracheophyta</taxon>
        <taxon>Spermatophyta</taxon>
        <taxon>Magnoliopsida</taxon>
        <taxon>Liliopsida</taxon>
        <taxon>Poales</taxon>
        <taxon>Poaceae</taxon>
        <taxon>PACMAD clade</taxon>
        <taxon>Panicoideae</taxon>
        <taxon>Panicodae</taxon>
        <taxon>Paniceae</taxon>
        <taxon>Anthephorinae</taxon>
        <taxon>Digitaria</taxon>
    </lineage>
</organism>
<comment type="caution">
    <text evidence="1">The sequence shown here is derived from an EMBL/GenBank/DDBJ whole genome shotgun (WGS) entry which is preliminary data.</text>
</comment>
<reference evidence="1" key="1">
    <citation type="submission" date="2020-07" db="EMBL/GenBank/DDBJ databases">
        <title>Genome sequence and genetic diversity analysis of an under-domesticated orphan crop, white fonio (Digitaria exilis).</title>
        <authorList>
            <person name="Bennetzen J.L."/>
            <person name="Chen S."/>
            <person name="Ma X."/>
            <person name="Wang X."/>
            <person name="Yssel A.E.J."/>
            <person name="Chaluvadi S.R."/>
            <person name="Johnson M."/>
            <person name="Gangashetty P."/>
            <person name="Hamidou F."/>
            <person name="Sanogo M.D."/>
            <person name="Zwaenepoel A."/>
            <person name="Wallace J."/>
            <person name="Van De Peer Y."/>
            <person name="Van Deynze A."/>
        </authorList>
    </citation>
    <scope>NUCLEOTIDE SEQUENCE</scope>
    <source>
        <tissue evidence="1">Leaves</tissue>
    </source>
</reference>
<accession>A0A835EX52</accession>
<evidence type="ECO:0000313" key="2">
    <source>
        <dbReference type="Proteomes" id="UP000636709"/>
    </source>
</evidence>
<dbReference type="OrthoDB" id="695057at2759"/>
<protein>
    <submittedName>
        <fullName evidence="1">Uncharacterized protein</fullName>
    </submittedName>
</protein>
<proteinExistence type="predicted"/>
<dbReference type="EMBL" id="JACEFO010001700">
    <property type="protein sequence ID" value="KAF8719961.1"/>
    <property type="molecule type" value="Genomic_DNA"/>
</dbReference>
<sequence length="69" mass="7125">MEVVRAEVVAKTPPLPSAQVVSRVLLQGSSNDTFLKNAGVPDCSSRSHSSGEDVLCSQLAAEKKGSAAL</sequence>
<keyword evidence="2" id="KW-1185">Reference proteome</keyword>
<dbReference type="Proteomes" id="UP000636709">
    <property type="component" value="Unassembled WGS sequence"/>
</dbReference>
<name>A0A835EX52_9POAL</name>
<dbReference type="AlphaFoldDB" id="A0A835EX52"/>